<feature type="region of interest" description="Disordered" evidence="1">
    <location>
        <begin position="1"/>
        <end position="50"/>
    </location>
</feature>
<feature type="compositionally biased region" description="Basic and acidic residues" evidence="1">
    <location>
        <begin position="894"/>
        <end position="925"/>
    </location>
</feature>
<reference evidence="3" key="1">
    <citation type="submission" date="2022-11" db="UniProtKB">
        <authorList>
            <consortium name="WormBaseParasite"/>
        </authorList>
    </citation>
    <scope>IDENTIFICATION</scope>
</reference>
<feature type="region of interest" description="Disordered" evidence="1">
    <location>
        <begin position="305"/>
        <end position="347"/>
    </location>
</feature>
<evidence type="ECO:0000313" key="3">
    <source>
        <dbReference type="WBParaSite" id="PSAMB.scaffold409size52490.g5602.t1"/>
    </source>
</evidence>
<accession>A0A914WK70</accession>
<feature type="region of interest" description="Disordered" evidence="1">
    <location>
        <begin position="884"/>
        <end position="928"/>
    </location>
</feature>
<sequence>MSLPPSPTSSSAPAPAPQPVAKGIAFKKRRTSSAGRLDERVVENLKSRQSPQISLIEELNALFGRSATNSRFASSVPPGNEKPQGDTKAQKQRCDEDGQRKESVKELKDKNAASTSFVSTTNLLPPPPSNPPKETRKVVIVAEKKEPKKKRVDTPRPSLERPNLDAALLQELQARISNGFKSDLLKSIEQKIKERQSLRESERDANDSFLSSVERVKRGSEDKKYGLGIIQRPKHFVSRKLRSFSVPSQALAKAIANGFDTVSEEKEQEAVEIKTKAAEAAQMGLSCTPKGEDARCIEKRSVEQQAEVKETALNTEKQEKKRASSLPTTTSDRVKEENEHNARVKNDDVSVRGFQEQEQSLLAAASQNEKFALQIDLNEESIWESLQNAEEYGAVEVVDIKSLLTSDANRQNCFKRKETPPSEFKFRRVVNNESANTTVEFAELDAVVTESQGILSQSKKGFSSYQRIEKPERQHQLEDECQLNRERAQDDKKIFIASHSNTGCVNQKSQGNVRIDVNNVNPNGKSSARNMKEELKDTNDSVRLSRGDPQFHAERSHPGEDRSTKFLNNAVCEQSHRAFLSAALLEAMHKEKQQAENTSAQPLPLAHYETNTLDQNREQLGEAFRRLTEEIRILVESYADDEDEITNEKCLKKENSQDRRHVEVPKICNHTRNVKGSDTKEKLSDGEEKRWRSSECLDQSNFMNDIQLRCLRERQRTQISLCREDEKEEVLRKAEMAKIVNEQAKSSAQRLDRATDDNQFLSDLSTVQQHQSTEHNVVSAQGLLNENPPRNLDNSRSITADNWQATHISRRDKVKLKETAQLALTNVHKKALSGEEEPQNSWPCCTHAATVNHRRTAEQVGQSSSIIDSDGEQKAKAIGIKYRRYAEEQSDSEELSREKPPRRVSTDGRHTKSADETDPTHANVDRRHHAYSHAICTASVKGDDGRANKEQKKSVSCVGESVGWIGSELRRLDTITQPVKYSPPSTQHKTIGRIEMDHNCGVTEKNLERSQLWTYSIPANKHIAPRDVKQRDRERKSQYRSNSAAALEETTKMREIQMSDRRSHSHDGGALVHNSFIVNQQNRAVYCSDRSEQRHESEESERRRARMDGEPSSRRRRSSAHGGVFHSEVRAKRSESEHRTDQLLQSKYRDLPRLTTQLKYNPTEQRNTGRTASVQLPYNERQISSNGSTTSMESHEYGPPLSTRRFSSPQWSSFDRSSPYWYPSAMHYEVPQYVQKATHSPEVPVDRSGLSILQYRETLEKKH</sequence>
<feature type="compositionally biased region" description="Basic and acidic residues" evidence="1">
    <location>
        <begin position="305"/>
        <end position="322"/>
    </location>
</feature>
<feature type="compositionally biased region" description="Polar residues" evidence="1">
    <location>
        <begin position="1154"/>
        <end position="1192"/>
    </location>
</feature>
<organism evidence="2 3">
    <name type="scientific">Plectus sambesii</name>
    <dbReference type="NCBI Taxonomy" id="2011161"/>
    <lineage>
        <taxon>Eukaryota</taxon>
        <taxon>Metazoa</taxon>
        <taxon>Ecdysozoa</taxon>
        <taxon>Nematoda</taxon>
        <taxon>Chromadorea</taxon>
        <taxon>Plectida</taxon>
        <taxon>Plectina</taxon>
        <taxon>Plectoidea</taxon>
        <taxon>Plectidae</taxon>
        <taxon>Plectus</taxon>
    </lineage>
</organism>
<feature type="region of interest" description="Disordered" evidence="1">
    <location>
        <begin position="1087"/>
        <end position="1211"/>
    </location>
</feature>
<feature type="compositionally biased region" description="Basic and acidic residues" evidence="1">
    <location>
        <begin position="1127"/>
        <end position="1152"/>
    </location>
</feature>
<dbReference type="Proteomes" id="UP000887566">
    <property type="component" value="Unplaced"/>
</dbReference>
<evidence type="ECO:0000256" key="1">
    <source>
        <dbReference type="SAM" id="MobiDB-lite"/>
    </source>
</evidence>
<feature type="region of interest" description="Disordered" evidence="1">
    <location>
        <begin position="1024"/>
        <end position="1052"/>
    </location>
</feature>
<name>A0A914WK70_9BILA</name>
<feature type="compositionally biased region" description="Basic and acidic residues" evidence="1">
    <location>
        <begin position="83"/>
        <end position="111"/>
    </location>
</feature>
<dbReference type="WBParaSite" id="PSAMB.scaffold409size52490.g5602.t1">
    <property type="protein sequence ID" value="PSAMB.scaffold409size52490.g5602.t1"/>
    <property type="gene ID" value="PSAMB.scaffold409size52490.g5602"/>
</dbReference>
<feature type="compositionally biased region" description="Basic and acidic residues" evidence="1">
    <location>
        <begin position="133"/>
        <end position="160"/>
    </location>
</feature>
<evidence type="ECO:0000313" key="2">
    <source>
        <dbReference type="Proteomes" id="UP000887566"/>
    </source>
</evidence>
<keyword evidence="2" id="KW-1185">Reference proteome</keyword>
<proteinExistence type="predicted"/>
<feature type="region of interest" description="Disordered" evidence="1">
    <location>
        <begin position="69"/>
        <end position="160"/>
    </location>
</feature>
<feature type="compositionally biased region" description="Basic and acidic residues" evidence="1">
    <location>
        <begin position="36"/>
        <end position="46"/>
    </location>
</feature>
<protein>
    <submittedName>
        <fullName evidence="3">Uncharacterized protein</fullName>
    </submittedName>
</protein>
<feature type="compositionally biased region" description="Basic and acidic residues" evidence="1">
    <location>
        <begin position="1024"/>
        <end position="1037"/>
    </location>
</feature>
<feature type="compositionally biased region" description="Polar residues" evidence="1">
    <location>
        <begin position="515"/>
        <end position="529"/>
    </location>
</feature>
<dbReference type="AlphaFoldDB" id="A0A914WK70"/>
<feature type="compositionally biased region" description="Basic and acidic residues" evidence="1">
    <location>
        <begin position="530"/>
        <end position="562"/>
    </location>
</feature>
<feature type="compositionally biased region" description="Basic and acidic residues" evidence="1">
    <location>
        <begin position="1089"/>
        <end position="1113"/>
    </location>
</feature>
<feature type="region of interest" description="Disordered" evidence="1">
    <location>
        <begin position="515"/>
        <end position="562"/>
    </location>
</feature>
<feature type="compositionally biased region" description="Basic and acidic residues" evidence="1">
    <location>
        <begin position="332"/>
        <end position="347"/>
    </location>
</feature>